<evidence type="ECO:0000313" key="6">
    <source>
        <dbReference type="EMBL" id="CAJ0939418.1"/>
    </source>
</evidence>
<dbReference type="EMBL" id="CAUEEQ010015553">
    <property type="protein sequence ID" value="CAJ0939418.1"/>
    <property type="molecule type" value="Genomic_DNA"/>
</dbReference>
<feature type="region of interest" description="Disordered" evidence="5">
    <location>
        <begin position="38"/>
        <end position="61"/>
    </location>
</feature>
<evidence type="ECO:0000256" key="2">
    <source>
        <dbReference type="ARBA" id="ARBA00013056"/>
    </source>
</evidence>
<dbReference type="PANTHER" id="PTHR10472:SF5">
    <property type="entry name" value="D-AMINOACYL-TRNA DEACYLASE 1"/>
    <property type="match status" value="1"/>
</dbReference>
<comment type="similarity">
    <text evidence="1">Belongs to the DTD family.</text>
</comment>
<comment type="catalytic activity">
    <reaction evidence="4">
        <text>a D-aminoacyl-tRNA + H2O = a tRNA + a D-alpha-amino acid + H(+)</text>
        <dbReference type="Rhea" id="RHEA:13953"/>
        <dbReference type="Rhea" id="RHEA-COMP:10123"/>
        <dbReference type="Rhea" id="RHEA-COMP:10124"/>
        <dbReference type="ChEBI" id="CHEBI:15377"/>
        <dbReference type="ChEBI" id="CHEBI:15378"/>
        <dbReference type="ChEBI" id="CHEBI:59871"/>
        <dbReference type="ChEBI" id="CHEBI:78442"/>
        <dbReference type="ChEBI" id="CHEBI:79333"/>
        <dbReference type="EC" id="3.1.1.96"/>
    </reaction>
</comment>
<protein>
    <recommendedName>
        <fullName evidence="2">D-aminoacyl-tRNA deacylase</fullName>
        <ecNumber evidence="2">3.1.1.96</ecNumber>
    </recommendedName>
</protein>
<proteinExistence type="inferred from homology"/>
<evidence type="ECO:0000256" key="3">
    <source>
        <dbReference type="ARBA" id="ARBA00047676"/>
    </source>
</evidence>
<dbReference type="SUPFAM" id="SSF69500">
    <property type="entry name" value="DTD-like"/>
    <property type="match status" value="1"/>
</dbReference>
<accession>A0ABN9LDJ7</accession>
<dbReference type="Proteomes" id="UP001176940">
    <property type="component" value="Unassembled WGS sequence"/>
</dbReference>
<dbReference type="InterPro" id="IPR023509">
    <property type="entry name" value="DTD-like_sf"/>
</dbReference>
<evidence type="ECO:0000256" key="5">
    <source>
        <dbReference type="SAM" id="MobiDB-lite"/>
    </source>
</evidence>
<comment type="caution">
    <text evidence="6">The sequence shown here is derived from an EMBL/GenBank/DDBJ whole genome shotgun (WGS) entry which is preliminary data.</text>
</comment>
<dbReference type="PANTHER" id="PTHR10472">
    <property type="entry name" value="D-TYROSYL-TRNA TYR DEACYLASE"/>
    <property type="match status" value="1"/>
</dbReference>
<evidence type="ECO:0000313" key="7">
    <source>
        <dbReference type="Proteomes" id="UP001176940"/>
    </source>
</evidence>
<evidence type="ECO:0000256" key="1">
    <source>
        <dbReference type="ARBA" id="ARBA00009673"/>
    </source>
</evidence>
<dbReference type="Gene3D" id="3.50.80.10">
    <property type="entry name" value="D-tyrosyl-tRNA(Tyr) deacylase"/>
    <property type="match status" value="1"/>
</dbReference>
<organism evidence="6 7">
    <name type="scientific">Ranitomeya imitator</name>
    <name type="common">mimic poison frog</name>
    <dbReference type="NCBI Taxonomy" id="111125"/>
    <lineage>
        <taxon>Eukaryota</taxon>
        <taxon>Metazoa</taxon>
        <taxon>Chordata</taxon>
        <taxon>Craniata</taxon>
        <taxon>Vertebrata</taxon>
        <taxon>Euteleostomi</taxon>
        <taxon>Amphibia</taxon>
        <taxon>Batrachia</taxon>
        <taxon>Anura</taxon>
        <taxon>Neobatrachia</taxon>
        <taxon>Hyloidea</taxon>
        <taxon>Dendrobatidae</taxon>
        <taxon>Dendrobatinae</taxon>
        <taxon>Ranitomeya</taxon>
    </lineage>
</organism>
<keyword evidence="7" id="KW-1185">Reference proteome</keyword>
<gene>
    <name evidence="6" type="ORF">RIMI_LOCUS8010080</name>
</gene>
<name>A0ABN9LDJ7_9NEOB</name>
<sequence length="425" mass="47805">MDLRGLRAFTKCWQSPAAPQSITAAPIAKCRRSPAAESVAKYRQNHREPQSTTAAPAWDGIYRRPPLKPGPPNDLCDHAPPVTTLRPVPIPPPGIQNFEDLTKMAICIYYIFFYLVGEEQISVIGRGICVLLGISVEDTQKDIDYIIHNERGDPPTFRTGTYRLKRGGPPPPPVFGFLSGRREPAGLFRLPGSAKPLCGVQEFGWIINREKSKLEPTRCQMFLGVLLDSENQLSTLPEEKKQKIIRKIMSDGNQGKHRVTKHGPALSYPMFTLVTSEDIAESASHTPIQRCQRDLNDQKMAQAIPTRPAISQQGPDRWFLSGSGRIPSLVVGAVVDSVKSYYRIRKILNLRIFEDDSGKHWSKSVMDKQYEVLCVSQFTLQCILKGNKPDYHMAMPSEQAEPFYNDFLQQMRKAYKPELIKGKNS</sequence>
<reference evidence="6" key="1">
    <citation type="submission" date="2023-07" db="EMBL/GenBank/DDBJ databases">
        <authorList>
            <person name="Stuckert A."/>
        </authorList>
    </citation>
    <scope>NUCLEOTIDE SEQUENCE</scope>
</reference>
<comment type="catalytic activity">
    <reaction evidence="3">
        <text>glycyl-tRNA(Ala) + H2O = tRNA(Ala) + glycine + H(+)</text>
        <dbReference type="Rhea" id="RHEA:53744"/>
        <dbReference type="Rhea" id="RHEA-COMP:9657"/>
        <dbReference type="Rhea" id="RHEA-COMP:13640"/>
        <dbReference type="ChEBI" id="CHEBI:15377"/>
        <dbReference type="ChEBI" id="CHEBI:15378"/>
        <dbReference type="ChEBI" id="CHEBI:57305"/>
        <dbReference type="ChEBI" id="CHEBI:78442"/>
        <dbReference type="ChEBI" id="CHEBI:78522"/>
        <dbReference type="EC" id="3.1.1.96"/>
    </reaction>
</comment>
<dbReference type="EC" id="3.1.1.96" evidence="2"/>
<dbReference type="InterPro" id="IPR003732">
    <property type="entry name" value="Daa-tRNA_deacyls_DTD"/>
</dbReference>
<dbReference type="Pfam" id="PF02580">
    <property type="entry name" value="Tyr_Deacylase"/>
    <property type="match status" value="1"/>
</dbReference>
<evidence type="ECO:0000256" key="4">
    <source>
        <dbReference type="ARBA" id="ARBA00048018"/>
    </source>
</evidence>